<feature type="transmembrane region" description="Helical" evidence="8">
    <location>
        <begin position="105"/>
        <end position="126"/>
    </location>
</feature>
<evidence type="ECO:0000313" key="9">
    <source>
        <dbReference type="EMBL" id="TKG70941.1"/>
    </source>
</evidence>
<keyword evidence="6 8" id="KW-1133">Transmembrane helix</keyword>
<feature type="transmembrane region" description="Helical" evidence="8">
    <location>
        <begin position="20"/>
        <end position="41"/>
    </location>
</feature>
<keyword evidence="3" id="KW-1003">Cell membrane</keyword>
<keyword evidence="5 8" id="KW-0812">Transmembrane</keyword>
<proteinExistence type="predicted"/>
<feature type="transmembrane region" description="Helical" evidence="8">
    <location>
        <begin position="304"/>
        <end position="323"/>
    </location>
</feature>
<name>A0ABY2S4Y5_9PSEU</name>
<accession>A0ABY2S4Y5</accession>
<comment type="caution">
    <text evidence="9">The sequence shown here is derived from an EMBL/GenBank/DDBJ whole genome shotgun (WGS) entry which is preliminary data.</text>
</comment>
<evidence type="ECO:0000256" key="2">
    <source>
        <dbReference type="ARBA" id="ARBA00022448"/>
    </source>
</evidence>
<dbReference type="CDD" id="cd06579">
    <property type="entry name" value="TM_PBP1_transp_AraH_like"/>
    <property type="match status" value="1"/>
</dbReference>
<evidence type="ECO:0000256" key="1">
    <source>
        <dbReference type="ARBA" id="ARBA00004651"/>
    </source>
</evidence>
<dbReference type="Proteomes" id="UP000309992">
    <property type="component" value="Unassembled WGS sequence"/>
</dbReference>
<dbReference type="Pfam" id="PF02653">
    <property type="entry name" value="BPD_transp_2"/>
    <property type="match status" value="1"/>
</dbReference>
<feature type="transmembrane region" description="Helical" evidence="8">
    <location>
        <begin position="254"/>
        <end position="272"/>
    </location>
</feature>
<evidence type="ECO:0000313" key="10">
    <source>
        <dbReference type="Proteomes" id="UP000309992"/>
    </source>
</evidence>
<feature type="transmembrane region" description="Helical" evidence="8">
    <location>
        <begin position="223"/>
        <end position="242"/>
    </location>
</feature>
<dbReference type="EMBL" id="SWMS01000007">
    <property type="protein sequence ID" value="TKG70941.1"/>
    <property type="molecule type" value="Genomic_DNA"/>
</dbReference>
<feature type="transmembrane region" description="Helical" evidence="8">
    <location>
        <begin position="132"/>
        <end position="152"/>
    </location>
</feature>
<reference evidence="9 10" key="1">
    <citation type="journal article" date="2015" name="Antonie Van Leeuwenhoek">
        <title>Prauserella endophytica sp. nov., an endophytic actinobacterium isolated from Tamarix taklamakanensis.</title>
        <authorList>
            <person name="Liu J.M."/>
            <person name="Habden X."/>
            <person name="Guo L."/>
            <person name="Tuo L."/>
            <person name="Jiang Z.K."/>
            <person name="Liu S.W."/>
            <person name="Liu X.F."/>
            <person name="Chen L."/>
            <person name="Li R.F."/>
            <person name="Zhang Y.Q."/>
            <person name="Sun C.H."/>
        </authorList>
    </citation>
    <scope>NUCLEOTIDE SEQUENCE [LARGE SCALE GENOMIC DNA]</scope>
    <source>
        <strain evidence="9 10">CGMCC 4.7182</strain>
    </source>
</reference>
<evidence type="ECO:0000256" key="8">
    <source>
        <dbReference type="SAM" id="Phobius"/>
    </source>
</evidence>
<protein>
    <submittedName>
        <fullName evidence="9">ABC transporter permease</fullName>
    </submittedName>
</protein>
<dbReference type="InterPro" id="IPR001851">
    <property type="entry name" value="ABC_transp_permease"/>
</dbReference>
<evidence type="ECO:0000256" key="4">
    <source>
        <dbReference type="ARBA" id="ARBA00022519"/>
    </source>
</evidence>
<sequence>MTSTVTAHAGPAADTGRRALGFFASYGTLIVLGAMILGFGIARPVEFLSERNLINVLNQSALLAIVAGGLTYVLVAGQFDLSFANVISFSGILCVGLMERSGLPVPLAIGGALLAAILVGVVNGFLVAYVRIHAIVATLATSTVLLGLNFLYSNGAPITLGEGGFTEIARARPAGIPIPVIAMAAILVILWLVLNRTLLGHHLQATGSNAVAARLAGVEVGRVTLAAFVAVAVCAAICGVLLSSRIGSGMVTAGDGFLLSAFAAAFLGASVIRDGQFHILGTFVGVLIVSIAGNGLAILGAQSYVLYLVQGLVLLAAVALSTTSRRVLGRQRP</sequence>
<comment type="subcellular location">
    <subcellularLocation>
        <location evidence="1">Cell membrane</location>
        <topology evidence="1">Multi-pass membrane protein</topology>
    </subcellularLocation>
</comment>
<keyword evidence="4" id="KW-0997">Cell inner membrane</keyword>
<feature type="transmembrane region" description="Helical" evidence="8">
    <location>
        <begin position="173"/>
        <end position="194"/>
    </location>
</feature>
<feature type="transmembrane region" description="Helical" evidence="8">
    <location>
        <begin position="53"/>
        <end position="75"/>
    </location>
</feature>
<keyword evidence="10" id="KW-1185">Reference proteome</keyword>
<keyword evidence="7 8" id="KW-0472">Membrane</keyword>
<organism evidence="9 10">
    <name type="scientific">Prauserella endophytica</name>
    <dbReference type="NCBI Taxonomy" id="1592324"/>
    <lineage>
        <taxon>Bacteria</taxon>
        <taxon>Bacillati</taxon>
        <taxon>Actinomycetota</taxon>
        <taxon>Actinomycetes</taxon>
        <taxon>Pseudonocardiales</taxon>
        <taxon>Pseudonocardiaceae</taxon>
        <taxon>Prauserella</taxon>
        <taxon>Prauserella coralliicola group</taxon>
    </lineage>
</organism>
<dbReference type="RefSeq" id="WP_112267710.1">
    <property type="nucleotide sequence ID" value="NZ_SWMS01000007.1"/>
</dbReference>
<evidence type="ECO:0000256" key="3">
    <source>
        <dbReference type="ARBA" id="ARBA00022475"/>
    </source>
</evidence>
<gene>
    <name evidence="9" type="ORF">FCN18_15615</name>
</gene>
<feature type="transmembrane region" description="Helical" evidence="8">
    <location>
        <begin position="278"/>
        <end position="297"/>
    </location>
</feature>
<dbReference type="PANTHER" id="PTHR32196">
    <property type="entry name" value="ABC TRANSPORTER PERMEASE PROTEIN YPHD-RELATED-RELATED"/>
    <property type="match status" value="1"/>
</dbReference>
<evidence type="ECO:0000256" key="7">
    <source>
        <dbReference type="ARBA" id="ARBA00023136"/>
    </source>
</evidence>
<dbReference type="PANTHER" id="PTHR32196:SF21">
    <property type="entry name" value="ABC TRANSPORTER PERMEASE PROTEIN YPHD-RELATED"/>
    <property type="match status" value="1"/>
</dbReference>
<evidence type="ECO:0000256" key="5">
    <source>
        <dbReference type="ARBA" id="ARBA00022692"/>
    </source>
</evidence>
<keyword evidence="2" id="KW-0813">Transport</keyword>
<evidence type="ECO:0000256" key="6">
    <source>
        <dbReference type="ARBA" id="ARBA00022989"/>
    </source>
</evidence>